<organism evidence="3 4">
    <name type="scientific">Pinctada imbricata</name>
    <name type="common">Atlantic pearl-oyster</name>
    <name type="synonym">Pinctada martensii</name>
    <dbReference type="NCBI Taxonomy" id="66713"/>
    <lineage>
        <taxon>Eukaryota</taxon>
        <taxon>Metazoa</taxon>
        <taxon>Spiralia</taxon>
        <taxon>Lophotrochozoa</taxon>
        <taxon>Mollusca</taxon>
        <taxon>Bivalvia</taxon>
        <taxon>Autobranchia</taxon>
        <taxon>Pteriomorphia</taxon>
        <taxon>Pterioida</taxon>
        <taxon>Pterioidea</taxon>
        <taxon>Pteriidae</taxon>
        <taxon>Pinctada</taxon>
    </lineage>
</organism>
<proteinExistence type="predicted"/>
<dbReference type="GO" id="GO:0000281">
    <property type="term" value="P:mitotic cytokinesis"/>
    <property type="evidence" value="ECO:0007669"/>
    <property type="project" value="InterPro"/>
</dbReference>
<comment type="caution">
    <text evidence="3">The sequence shown here is derived from an EMBL/GenBank/DDBJ whole genome shotgun (WGS) entry which is preliminary data.</text>
</comment>
<dbReference type="InterPro" id="IPR038926">
    <property type="entry name" value="CEP55"/>
</dbReference>
<evidence type="ECO:0000313" key="3">
    <source>
        <dbReference type="EMBL" id="KAK3094311.1"/>
    </source>
</evidence>
<feature type="compositionally biased region" description="Polar residues" evidence="2">
    <location>
        <begin position="1"/>
        <end position="20"/>
    </location>
</feature>
<evidence type="ECO:0000256" key="1">
    <source>
        <dbReference type="SAM" id="Coils"/>
    </source>
</evidence>
<keyword evidence="1" id="KW-0175">Coiled coil</keyword>
<name>A0AA88YD65_PINIB</name>
<reference evidence="3" key="1">
    <citation type="submission" date="2019-08" db="EMBL/GenBank/DDBJ databases">
        <title>The improved chromosome-level genome for the pearl oyster Pinctada fucata martensii using PacBio sequencing and Hi-C.</title>
        <authorList>
            <person name="Zheng Z."/>
        </authorList>
    </citation>
    <scope>NUCLEOTIDE SEQUENCE</scope>
    <source>
        <strain evidence="3">ZZ-2019</strain>
        <tissue evidence="3">Adductor muscle</tissue>
    </source>
</reference>
<feature type="coiled-coil region" evidence="1">
    <location>
        <begin position="141"/>
        <end position="175"/>
    </location>
</feature>
<dbReference type="PANTHER" id="PTHR31838:SF1">
    <property type="entry name" value="CENTROSOMAL PROTEIN OF 55 KDA"/>
    <property type="match status" value="1"/>
</dbReference>
<feature type="region of interest" description="Disordered" evidence="2">
    <location>
        <begin position="1"/>
        <end position="25"/>
    </location>
</feature>
<feature type="compositionally biased region" description="Polar residues" evidence="2">
    <location>
        <begin position="498"/>
        <end position="508"/>
    </location>
</feature>
<evidence type="ECO:0008006" key="5">
    <source>
        <dbReference type="Google" id="ProtNLM"/>
    </source>
</evidence>
<evidence type="ECO:0000313" key="4">
    <source>
        <dbReference type="Proteomes" id="UP001186944"/>
    </source>
</evidence>
<feature type="coiled-coil region" evidence="1">
    <location>
        <begin position="314"/>
        <end position="376"/>
    </location>
</feature>
<dbReference type="AlphaFoldDB" id="A0AA88YD65"/>
<accession>A0AA88YD65</accession>
<dbReference type="PANTHER" id="PTHR31838">
    <property type="entry name" value="CENTROSOMAL PROTEIN OF 55 KDA"/>
    <property type="match status" value="1"/>
</dbReference>
<dbReference type="GO" id="GO:0051896">
    <property type="term" value="P:regulation of phosphatidylinositol 3-kinase/protein kinase B signal transduction"/>
    <property type="evidence" value="ECO:0007669"/>
    <property type="project" value="InterPro"/>
</dbReference>
<sequence>MATSQKSSTATPDSSMSCMSVEQERDSYKEKVEHLKLLIKQYQQDLKSQKYRNGGVETVSNLLHEAKQENNALLKKNRTLETAISNLQSRLTSNGLSGSLNIEETDIFVHGTSKQLLDNLAKENSRLRTLLKGASLDPEEIQQLHQTTKEQLGEIENLNGELQKQIVKVMELERLLNSSDSEKDAEITKLRHQVKDMKESSRTREVLCSSLAEETHNLRQQLHDVALRCQQMALRLEENKENAKKTKLDQDDSSPSAELLKLKDDNFTLQSQLEEVTKMNHRWQAYNNSNELKMRELMEELENARAFSVSPERTESINKALEEAKHKLRSLEKQKHQLERDLEEKKSLLLLQSQEIEKLRADLDTSRDALSRTRQQHVKVEHNYLSNQGIYNDFNLTPAGQQNFPYDTQLAARGPRASPAADKQSEVDGSLQTDAEPHSGSKLISTSITGKRSPAFSDKESDNNKTETNNDNDYGLSGTVPLLNDLEDDHTENEDLRQSSNGSRKNSQILTCPKCGREFVTEEHTDLLEHLELCCD</sequence>
<evidence type="ECO:0000256" key="2">
    <source>
        <dbReference type="SAM" id="MobiDB-lite"/>
    </source>
</evidence>
<dbReference type="EMBL" id="VSWD01000008">
    <property type="protein sequence ID" value="KAK3094311.1"/>
    <property type="molecule type" value="Genomic_DNA"/>
</dbReference>
<keyword evidence="4" id="KW-1185">Reference proteome</keyword>
<feature type="region of interest" description="Disordered" evidence="2">
    <location>
        <begin position="412"/>
        <end position="508"/>
    </location>
</feature>
<protein>
    <recommendedName>
        <fullName evidence="5">TNFAIP3-interacting protein 2</fullName>
    </recommendedName>
</protein>
<dbReference type="Proteomes" id="UP001186944">
    <property type="component" value="Unassembled WGS sequence"/>
</dbReference>
<gene>
    <name evidence="3" type="ORF">FSP39_000184</name>
</gene>